<dbReference type="Proteomes" id="UP000240568">
    <property type="component" value="Segment"/>
</dbReference>
<gene>
    <name evidence="1" type="ORF">Y3_090</name>
</gene>
<dbReference type="EMBL" id="KY984068">
    <property type="protein sequence ID" value="ARW58730.1"/>
    <property type="molecule type" value="Genomic_DNA"/>
</dbReference>
<accession>A0A2H4IB49</accession>
<evidence type="ECO:0000313" key="2">
    <source>
        <dbReference type="Proteomes" id="UP000240568"/>
    </source>
</evidence>
<sequence>MEIISFPLVANGITIPSSGARPATDPPLKYGLSNMQKTVCFAKVPDPANIVVADGTTIQTAIGATAVLDMTTLNVNPVRWIHGSTNKYKFRLTATVNGTFAGTVSDFLAAYNVLVFNKDISSTPYGGFLILTIGAAGSGADLILTAANFRNGKFLATVCRDSKEF</sequence>
<evidence type="ECO:0000313" key="1">
    <source>
        <dbReference type="EMBL" id="ARW58730.1"/>
    </source>
</evidence>
<proteinExistence type="predicted"/>
<name>A0A2H4IB49_9CAUD</name>
<protein>
    <submittedName>
        <fullName evidence="1">Putative membrane protein</fullName>
    </submittedName>
</protein>
<organism evidence="1 2">
    <name type="scientific">Erwinia phage vB_EamM_Y3</name>
    <dbReference type="NCBI Taxonomy" id="1983553"/>
    <lineage>
        <taxon>Viruses</taxon>
        <taxon>Duplodnaviria</taxon>
        <taxon>Heunggongvirae</taxon>
        <taxon>Uroviricota</taxon>
        <taxon>Caudoviricetes</taxon>
        <taxon>Sasquatchvirus</taxon>
        <taxon>Sasquatchvirus Y3</taxon>
    </lineage>
</organism>
<reference evidence="1 2" key="1">
    <citation type="submission" date="2017-04" db="EMBL/GenBank/DDBJ databases">
        <authorList>
            <person name="Afonso C.L."/>
            <person name="Miller P.J."/>
            <person name="Scott M.A."/>
            <person name="Spackman E."/>
            <person name="Goraichik I."/>
            <person name="Dimitrov K.M."/>
            <person name="Suarez D.L."/>
            <person name="Swayne D.E."/>
        </authorList>
    </citation>
    <scope>NUCLEOTIDE SEQUENCE [LARGE SCALE GENOMIC DNA]</scope>
</reference>
<keyword evidence="2" id="KW-1185">Reference proteome</keyword>